<dbReference type="NCBIfam" id="TIGR01409">
    <property type="entry name" value="TAT_signal_seq"/>
    <property type="match status" value="1"/>
</dbReference>
<dbReference type="RefSeq" id="WP_320502597.1">
    <property type="nucleotide sequence ID" value="NZ_JAXCLX010000004.1"/>
</dbReference>
<dbReference type="InterPro" id="IPR000674">
    <property type="entry name" value="Ald_Oxase/Xan_DH_a/b"/>
</dbReference>
<dbReference type="PROSITE" id="PS51318">
    <property type="entry name" value="TAT"/>
    <property type="match status" value="1"/>
</dbReference>
<gene>
    <name evidence="2" type="ORF">SMD31_19430</name>
</gene>
<name>A0ABU5E3M6_9PROT</name>
<dbReference type="InterPro" id="IPR019546">
    <property type="entry name" value="TAT_signal_bac_arc"/>
</dbReference>
<dbReference type="SUPFAM" id="SSF56003">
    <property type="entry name" value="Molybdenum cofactor-binding domain"/>
    <property type="match status" value="2"/>
</dbReference>
<dbReference type="InterPro" id="IPR008274">
    <property type="entry name" value="AldOxase/xan_DH_MoCoBD1"/>
</dbReference>
<reference evidence="2 3" key="1">
    <citation type="journal article" date="2013" name="Antonie Van Leeuwenhoek">
        <title>Dongia rigui sp. nov., isolated from freshwater of a large wetland in Korea.</title>
        <authorList>
            <person name="Baik K.S."/>
            <person name="Hwang Y.M."/>
            <person name="Choi J.S."/>
            <person name="Kwon J."/>
            <person name="Seong C.N."/>
        </authorList>
    </citation>
    <scope>NUCLEOTIDE SEQUENCE [LARGE SCALE GENOMIC DNA]</scope>
    <source>
        <strain evidence="2 3">04SU4-P</strain>
    </source>
</reference>
<organism evidence="2 3">
    <name type="scientific">Dongia rigui</name>
    <dbReference type="NCBI Taxonomy" id="940149"/>
    <lineage>
        <taxon>Bacteria</taxon>
        <taxon>Pseudomonadati</taxon>
        <taxon>Pseudomonadota</taxon>
        <taxon>Alphaproteobacteria</taxon>
        <taxon>Rhodospirillales</taxon>
        <taxon>Dongiaceae</taxon>
        <taxon>Dongia</taxon>
    </lineage>
</organism>
<comment type="caution">
    <text evidence="2">The sequence shown here is derived from an EMBL/GenBank/DDBJ whole genome shotgun (WGS) entry which is preliminary data.</text>
</comment>
<accession>A0ABU5E3M6</accession>
<dbReference type="Gene3D" id="3.90.1170.50">
    <property type="entry name" value="Aldehyde oxidase/xanthine dehydrogenase, a/b hammerhead"/>
    <property type="match status" value="1"/>
</dbReference>
<keyword evidence="3" id="KW-1185">Reference proteome</keyword>
<protein>
    <submittedName>
        <fullName evidence="2">Xanthine dehydrogenase family protein molybdopterin-binding subunit</fullName>
    </submittedName>
</protein>
<dbReference type="Gene3D" id="3.30.365.10">
    <property type="entry name" value="Aldehyde oxidase/xanthine dehydrogenase, molybdopterin binding domain"/>
    <property type="match status" value="4"/>
</dbReference>
<dbReference type="PANTHER" id="PTHR47495:SF2">
    <property type="entry name" value="ALDEHYDE DEHYDROGENASE"/>
    <property type="match status" value="1"/>
</dbReference>
<feature type="domain" description="Aldehyde oxidase/xanthine dehydrogenase a/b hammerhead" evidence="1">
    <location>
        <begin position="218"/>
        <end position="296"/>
    </location>
</feature>
<dbReference type="InterPro" id="IPR037165">
    <property type="entry name" value="AldOxase/xan_DH_Mopterin-bd_sf"/>
</dbReference>
<dbReference type="InterPro" id="IPR006311">
    <property type="entry name" value="TAT_signal"/>
</dbReference>
<dbReference type="PANTHER" id="PTHR47495">
    <property type="entry name" value="ALDEHYDE DEHYDROGENASE"/>
    <property type="match status" value="1"/>
</dbReference>
<evidence type="ECO:0000259" key="1">
    <source>
        <dbReference type="SMART" id="SM01008"/>
    </source>
</evidence>
<dbReference type="Pfam" id="PF20256">
    <property type="entry name" value="MoCoBD_2"/>
    <property type="match status" value="1"/>
</dbReference>
<dbReference type="InterPro" id="IPR012368">
    <property type="entry name" value="OxRdtase_Mopterin-bd_su_IorB"/>
</dbReference>
<dbReference type="PIRSF" id="PIRSF036389">
    <property type="entry name" value="IOR_B"/>
    <property type="match status" value="1"/>
</dbReference>
<dbReference type="EMBL" id="JAXCLX010000004">
    <property type="protein sequence ID" value="MDY0874123.1"/>
    <property type="molecule type" value="Genomic_DNA"/>
</dbReference>
<dbReference type="InterPro" id="IPR046867">
    <property type="entry name" value="AldOxase/xan_DH_MoCoBD2"/>
</dbReference>
<proteinExistence type="predicted"/>
<sequence>MLKMQADTTTSRRAFLKGAAVTSATFVLGAFVPFGRFALAEGEAAAAPKPAIDPNFFLRIDSDDTVTVLLKHLEMGQGVSTGLPTLVAEELDADWSKVRFDHGPNNPKVFNNLFFGSYIGTGGSTSMANSWTQMRQVGAAARAMFVSAAAKQWNVPAAEITVENSVLKHPSGKSARFGELVEAAMKEPVPEEIKLKEPKDWKYIGQKLPRLDTPGKTTGKAIFALDYRRPNMLVAMVARPPRFGGTVGKVDDAAARKIAGVVDVVQIPSGVAVLAKDTWAAMRGREVLKIDWQLDKSESRSSDDMLAEYRELAVTPGLKADRRGDAAAALGSGGDVHEAEFVFPFLAHAPMEPMNCVIELTKDGAEIWGGSQFQSIDDYAVSQVLGTTPDKIKIHTLLSGGSFGRRANAFADWAVEAAHIAKAIGGKAPVQLVWTREDDIKGGLYRPMVLHKLKAGLKDGRITGWQHAIVAKSILVGTPFEGMMVKDGVDATTVEGVAETPYQIENFAVDVHNAKTEVPVLWWRSVGHSHTAHVMETTMDELAHKAGQDPLAFRLSYLKDGSREAGVLRLVAEKAEWGKKMPAGSAQGIAMHHSFGSYVGMVAEVTTSESGFKVNRIVAAVDVGVAVNPDVVSAQVEGAIGFAMSAILRNRITLKDGQVEQSNFDDYEPTRMKEMPVVEVHLVKSGEAPSGIGEPGLPPLAPAIGNAIFAATGKRHRSLPFQGPISA</sequence>
<dbReference type="InterPro" id="IPR052516">
    <property type="entry name" value="N-heterocyclic_Hydroxylase"/>
</dbReference>
<dbReference type="Proteomes" id="UP001271769">
    <property type="component" value="Unassembled WGS sequence"/>
</dbReference>
<dbReference type="Pfam" id="PF02738">
    <property type="entry name" value="MoCoBD_1"/>
    <property type="match status" value="1"/>
</dbReference>
<evidence type="ECO:0000313" key="3">
    <source>
        <dbReference type="Proteomes" id="UP001271769"/>
    </source>
</evidence>
<dbReference type="SMART" id="SM01008">
    <property type="entry name" value="Ald_Xan_dh_C"/>
    <property type="match status" value="1"/>
</dbReference>
<evidence type="ECO:0000313" key="2">
    <source>
        <dbReference type="EMBL" id="MDY0874123.1"/>
    </source>
</evidence>